<proteinExistence type="inferred from homology"/>
<keyword evidence="2" id="KW-0677">Repeat</keyword>
<organism evidence="5 6">
    <name type="scientific">Mya arenaria</name>
    <name type="common">Soft-shell clam</name>
    <dbReference type="NCBI Taxonomy" id="6604"/>
    <lineage>
        <taxon>Eukaryota</taxon>
        <taxon>Metazoa</taxon>
        <taxon>Spiralia</taxon>
        <taxon>Lophotrochozoa</taxon>
        <taxon>Mollusca</taxon>
        <taxon>Bivalvia</taxon>
        <taxon>Autobranchia</taxon>
        <taxon>Heteroconchia</taxon>
        <taxon>Euheterodonta</taxon>
        <taxon>Imparidentia</taxon>
        <taxon>Neoheterodontei</taxon>
        <taxon>Myida</taxon>
        <taxon>Myoidea</taxon>
        <taxon>Myidae</taxon>
        <taxon>Mya</taxon>
    </lineage>
</organism>
<dbReference type="SMART" id="SM00262">
    <property type="entry name" value="GEL"/>
    <property type="match status" value="6"/>
</dbReference>
<protein>
    <submittedName>
        <fullName evidence="5">AVIL-like protein</fullName>
    </submittedName>
</protein>
<dbReference type="SUPFAM" id="SSF47050">
    <property type="entry name" value="VHP, Villin headpiece domain"/>
    <property type="match status" value="1"/>
</dbReference>
<keyword evidence="6" id="KW-1185">Reference proteome</keyword>
<gene>
    <name evidence="5" type="ORF">MAR_024619</name>
</gene>
<evidence type="ECO:0000259" key="4">
    <source>
        <dbReference type="PROSITE" id="PS51089"/>
    </source>
</evidence>
<comment type="similarity">
    <text evidence="1">Belongs to the villin/gelsolin family.</text>
</comment>
<evidence type="ECO:0000313" key="5">
    <source>
        <dbReference type="EMBL" id="WAR00247.1"/>
    </source>
</evidence>
<feature type="compositionally biased region" description="Basic residues" evidence="3">
    <location>
        <begin position="35"/>
        <end position="45"/>
    </location>
</feature>
<dbReference type="Gene3D" id="3.40.20.10">
    <property type="entry name" value="Severin"/>
    <property type="match status" value="6"/>
</dbReference>
<name>A0ABY7DRB0_MYAAR</name>
<dbReference type="PROSITE" id="PS51089">
    <property type="entry name" value="HP"/>
    <property type="match status" value="1"/>
</dbReference>
<feature type="domain" description="HP" evidence="4">
    <location>
        <begin position="881"/>
        <end position="944"/>
    </location>
</feature>
<reference evidence="5" key="1">
    <citation type="submission" date="2022-11" db="EMBL/GenBank/DDBJ databases">
        <title>Centuries of genome instability and evolution in soft-shell clam transmissible cancer (bioRxiv).</title>
        <authorList>
            <person name="Hart S.F.M."/>
            <person name="Yonemitsu M.A."/>
            <person name="Giersch R.M."/>
            <person name="Beal B.F."/>
            <person name="Arriagada G."/>
            <person name="Davis B.W."/>
            <person name="Ostrander E.A."/>
            <person name="Goff S.P."/>
            <person name="Metzger M.J."/>
        </authorList>
    </citation>
    <scope>NUCLEOTIDE SEQUENCE</scope>
    <source>
        <strain evidence="5">MELC-2E11</strain>
        <tissue evidence="5">Siphon/mantle</tissue>
    </source>
</reference>
<evidence type="ECO:0000256" key="2">
    <source>
        <dbReference type="ARBA" id="ARBA00022737"/>
    </source>
</evidence>
<dbReference type="InterPro" id="IPR036886">
    <property type="entry name" value="Villin_headpiece_dom_sf"/>
</dbReference>
<dbReference type="InterPro" id="IPR029006">
    <property type="entry name" value="ADF-H/Gelsolin-like_dom_sf"/>
</dbReference>
<dbReference type="PRINTS" id="PR00597">
    <property type="entry name" value="GELSOLIN"/>
</dbReference>
<dbReference type="PANTHER" id="PTHR11977">
    <property type="entry name" value="VILLIN"/>
    <property type="match status" value="1"/>
</dbReference>
<dbReference type="Proteomes" id="UP001164746">
    <property type="component" value="Chromosome 3"/>
</dbReference>
<dbReference type="Pfam" id="PF00626">
    <property type="entry name" value="Gelsolin"/>
    <property type="match status" value="2"/>
</dbReference>
<dbReference type="PANTHER" id="PTHR11977:SF51">
    <property type="entry name" value="PROTEIN FLIGHTLESS-1 HOMOLOG"/>
    <property type="match status" value="1"/>
</dbReference>
<dbReference type="SMART" id="SM00153">
    <property type="entry name" value="VHP"/>
    <property type="match status" value="1"/>
</dbReference>
<feature type="region of interest" description="Disordered" evidence="3">
    <location>
        <begin position="29"/>
        <end position="87"/>
    </location>
</feature>
<dbReference type="InterPro" id="IPR007122">
    <property type="entry name" value="Villin/Gelsolin"/>
</dbReference>
<dbReference type="InterPro" id="IPR003128">
    <property type="entry name" value="Villin_headpiece"/>
</dbReference>
<dbReference type="SUPFAM" id="SSF55753">
    <property type="entry name" value="Actin depolymerizing proteins"/>
    <property type="match status" value="6"/>
</dbReference>
<evidence type="ECO:0000256" key="1">
    <source>
        <dbReference type="ARBA" id="ARBA00008418"/>
    </source>
</evidence>
<evidence type="ECO:0000256" key="3">
    <source>
        <dbReference type="SAM" id="MobiDB-lite"/>
    </source>
</evidence>
<accession>A0ABY7DRB0</accession>
<dbReference type="Gene3D" id="1.10.950.10">
    <property type="entry name" value="Villin headpiece domain"/>
    <property type="match status" value="1"/>
</dbReference>
<sequence>MFPDPVMNFLHLLANLDAYQACLEYREEESPASGRHSHRGRHSRTVVRFSPEKPQTPTSTPGLRPTSVVSVQEGRLSGGSTELRPKSGKSLTFRLAPGRHTPAHSVSEAEFKIIRRDIQTPVSVTRVENYRDGYASGRSTQLSSIREGARSPTPNAAKDMEHAFIDVTPDMPGLSVWRIQGTTVRCCDVDEYGFFHEGNVYIVLNVVSPNDRTLHYWIGSQATEAEAALGEKKAHHLDLIVANAHLFSREVQNHESTVFRRVFPDGIVYIEGKHKQSVPRAAQYEKRLYLVTGRKYARAACVFPSRVHMQSSNIVILDGFPRIYVWIGKDSGYVIKNKAIRLARKMQLRQRNGTCHVVVIDETETSLSERFKLKFDDCAFPELPTNGLLDQGEGEHTEEHDSAEQRLVMHRVSGDRVLYDMPEAHKRPFKQRYLVTRDSFLLDQGPREAMYMWVGADAMEDEVNNAISRAKSLREHHGYPAESPVCRVREGHEPTEMKQCFCDWRDHLSKGMPLTKIYSAGNVGRALFSRTDRRTVATVKGCWSEDTLGEIRKNTQVWVLSEGELSEWDHVGVFTNARCFLVFHTTLEGAHFQYVLYYWLGTQASRADKDRIIRVLDGREPQHFMTALADWMLVYDGELETESDRKLFCVRDAGDRATRIQQMPLCWDSFNSSASFLLLTEDNPFLWYGRQSGSTEREATKDLLGILCSAKMYSYEVVPEGKETVAFLKHVGGTKAYETEYKTQVLERRPPCLLYCHPNERDFELIDNFQQEDLSEEGVFILDTFDQLFMWCGERVEGKRRKRLLELSEAYIRCDPACRDHSAVSVWAVSQRCEPLAFIKHFRTWNALGYSGRHSYEILRKRVRQENAKIDIDQNLVDTTFLSQPKYPYRVLLQKELPPDIDDTNKHNHLSERQFRDNLKVSRLEFYRFPVWKQRQVLRSARLLYVPPVIQHAEPT</sequence>
<evidence type="ECO:0000313" key="6">
    <source>
        <dbReference type="Proteomes" id="UP001164746"/>
    </source>
</evidence>
<dbReference type="InterPro" id="IPR007123">
    <property type="entry name" value="Gelsolin-like_dom"/>
</dbReference>
<dbReference type="EMBL" id="CP111014">
    <property type="protein sequence ID" value="WAR00247.1"/>
    <property type="molecule type" value="Genomic_DNA"/>
</dbReference>